<dbReference type="EMBL" id="JACJIQ010000001">
    <property type="protein sequence ID" value="MBA9075750.1"/>
    <property type="molecule type" value="Genomic_DNA"/>
</dbReference>
<dbReference type="AlphaFoldDB" id="A0A839GBR2"/>
<reference evidence="9 10" key="1">
    <citation type="submission" date="2020-08" db="EMBL/GenBank/DDBJ databases">
        <title>Genomic Encyclopedia of Type Strains, Phase IV (KMG-IV): sequencing the most valuable type-strain genomes for metagenomic binning, comparative biology and taxonomic classification.</title>
        <authorList>
            <person name="Goeker M."/>
        </authorList>
    </citation>
    <scope>NUCLEOTIDE SEQUENCE [LARGE SCALE GENOMIC DNA]</scope>
    <source>
        <strain evidence="9 10">DSM 29854</strain>
    </source>
</reference>
<evidence type="ECO:0000313" key="10">
    <source>
        <dbReference type="Proteomes" id="UP000563094"/>
    </source>
</evidence>
<accession>A0A839GBR2</accession>
<evidence type="ECO:0000256" key="3">
    <source>
        <dbReference type="ARBA" id="ARBA00022801"/>
    </source>
</evidence>
<keyword evidence="3 6" id="KW-0378">Hydrolase</keyword>
<name>A0A839GBR2_9BACT</name>
<dbReference type="RefSeq" id="WP_182511407.1">
    <property type="nucleotide sequence ID" value="NZ_JACJIQ010000001.1"/>
</dbReference>
<organism evidence="9 10">
    <name type="scientific">Rufibacter quisquiliarum</name>
    <dbReference type="NCBI Taxonomy" id="1549639"/>
    <lineage>
        <taxon>Bacteria</taxon>
        <taxon>Pseudomonadati</taxon>
        <taxon>Bacteroidota</taxon>
        <taxon>Cytophagia</taxon>
        <taxon>Cytophagales</taxon>
        <taxon>Hymenobacteraceae</taxon>
        <taxon>Rufibacter</taxon>
    </lineage>
</organism>
<dbReference type="GO" id="GO:0051603">
    <property type="term" value="P:proteolysis involved in protein catabolic process"/>
    <property type="evidence" value="ECO:0007669"/>
    <property type="project" value="TreeGrafter"/>
</dbReference>
<dbReference type="CDD" id="cd07332">
    <property type="entry name" value="M48C_Oma1_like"/>
    <property type="match status" value="1"/>
</dbReference>
<evidence type="ECO:0000256" key="1">
    <source>
        <dbReference type="ARBA" id="ARBA00022670"/>
    </source>
</evidence>
<keyword evidence="1 6" id="KW-0645">Protease</keyword>
<dbReference type="Gene3D" id="3.30.2010.10">
    <property type="entry name" value="Metalloproteases ('zincins'), catalytic domain"/>
    <property type="match status" value="1"/>
</dbReference>
<keyword evidence="7" id="KW-1133">Transmembrane helix</keyword>
<evidence type="ECO:0000256" key="6">
    <source>
        <dbReference type="RuleBase" id="RU003983"/>
    </source>
</evidence>
<sequence length="366" mass="40688">MRYPSSYSGMLTQSPSLPAVPVEVTPEPEGLKLEFEANRQPALFWPAPQLHPHAYRKADLTVLRFGQEPVLALEVVSPIFAEHIRQAYPAAVFHRNALPAAKPNRSALYLLLLLLIGGLLACYFFVLPALADWAVRQLPPEAEVKLGQQLYAQTVDPNDVDTARTKEVNRFLQELRVVTQYPLQVTVVNQETVNAFALPGGQLVVYTGLLNRLKSPEELAALLGHEFAHSQHRHTLRALARSLSTYLLVSLLFNDISGLAALLLENADQLDSLQYSRSLEEEADEQGFLLLKANRLAPQGMQRLFQRLQEAVPAGAEPPALLSTHPLTADRLAHLQELMKRHPYQPTPAPAPALQQIWARLDTATQ</sequence>
<dbReference type="InterPro" id="IPR051156">
    <property type="entry name" value="Mito/Outer_Membr_Metalloprot"/>
</dbReference>
<dbReference type="PANTHER" id="PTHR22726">
    <property type="entry name" value="METALLOENDOPEPTIDASE OMA1"/>
    <property type="match status" value="1"/>
</dbReference>
<keyword evidence="5 6" id="KW-0482">Metalloprotease</keyword>
<comment type="similarity">
    <text evidence="6">Belongs to the peptidase M48 family.</text>
</comment>
<dbReference type="GO" id="GO:0004222">
    <property type="term" value="F:metalloendopeptidase activity"/>
    <property type="evidence" value="ECO:0007669"/>
    <property type="project" value="InterPro"/>
</dbReference>
<keyword evidence="7" id="KW-0812">Transmembrane</keyword>
<dbReference type="InterPro" id="IPR001915">
    <property type="entry name" value="Peptidase_M48"/>
</dbReference>
<keyword evidence="2" id="KW-0479">Metal-binding</keyword>
<comment type="cofactor">
    <cofactor evidence="6">
        <name>Zn(2+)</name>
        <dbReference type="ChEBI" id="CHEBI:29105"/>
    </cofactor>
    <text evidence="6">Binds 1 zinc ion per subunit.</text>
</comment>
<evidence type="ECO:0000256" key="2">
    <source>
        <dbReference type="ARBA" id="ARBA00022723"/>
    </source>
</evidence>
<proteinExistence type="inferred from homology"/>
<dbReference type="Proteomes" id="UP000563094">
    <property type="component" value="Unassembled WGS sequence"/>
</dbReference>
<protein>
    <submittedName>
        <fullName evidence="9">Putative Zn-dependent protease</fullName>
    </submittedName>
</protein>
<gene>
    <name evidence="9" type="ORF">FHS90_000447</name>
</gene>
<keyword evidence="4 6" id="KW-0862">Zinc</keyword>
<dbReference type="Pfam" id="PF01435">
    <property type="entry name" value="Peptidase_M48"/>
    <property type="match status" value="1"/>
</dbReference>
<dbReference type="GO" id="GO:0046872">
    <property type="term" value="F:metal ion binding"/>
    <property type="evidence" value="ECO:0007669"/>
    <property type="project" value="UniProtKB-KW"/>
</dbReference>
<dbReference type="PANTHER" id="PTHR22726:SF1">
    <property type="entry name" value="METALLOENDOPEPTIDASE OMA1, MITOCHONDRIAL"/>
    <property type="match status" value="1"/>
</dbReference>
<feature type="transmembrane region" description="Helical" evidence="7">
    <location>
        <begin position="108"/>
        <end position="131"/>
    </location>
</feature>
<comment type="caution">
    <text evidence="9">The sequence shown here is derived from an EMBL/GenBank/DDBJ whole genome shotgun (WGS) entry which is preliminary data.</text>
</comment>
<evidence type="ECO:0000256" key="4">
    <source>
        <dbReference type="ARBA" id="ARBA00022833"/>
    </source>
</evidence>
<evidence type="ECO:0000256" key="5">
    <source>
        <dbReference type="ARBA" id="ARBA00023049"/>
    </source>
</evidence>
<dbReference type="GO" id="GO:0016020">
    <property type="term" value="C:membrane"/>
    <property type="evidence" value="ECO:0007669"/>
    <property type="project" value="TreeGrafter"/>
</dbReference>
<feature type="domain" description="Peptidase M48" evidence="8">
    <location>
        <begin position="164"/>
        <end position="337"/>
    </location>
</feature>
<keyword evidence="7" id="KW-0472">Membrane</keyword>
<evidence type="ECO:0000313" key="9">
    <source>
        <dbReference type="EMBL" id="MBA9075750.1"/>
    </source>
</evidence>
<evidence type="ECO:0000256" key="7">
    <source>
        <dbReference type="SAM" id="Phobius"/>
    </source>
</evidence>
<evidence type="ECO:0000259" key="8">
    <source>
        <dbReference type="Pfam" id="PF01435"/>
    </source>
</evidence>
<keyword evidence="10" id="KW-1185">Reference proteome</keyword>